<protein>
    <recommendedName>
        <fullName evidence="4 8">Beta-galactosidase</fullName>
        <ecNumber evidence="3 8">3.2.1.23</ecNumber>
    </recommendedName>
    <alternativeName>
        <fullName evidence="7 8">Lactase</fullName>
    </alternativeName>
</protein>
<dbReference type="InterPro" id="IPR017853">
    <property type="entry name" value="GH"/>
</dbReference>
<dbReference type="InterPro" id="IPR006102">
    <property type="entry name" value="Ig-like_GH2"/>
</dbReference>
<dbReference type="GO" id="GO:0005990">
    <property type="term" value="P:lactose catabolic process"/>
    <property type="evidence" value="ECO:0007669"/>
    <property type="project" value="TreeGrafter"/>
</dbReference>
<dbReference type="GO" id="GO:0009341">
    <property type="term" value="C:beta-galactosidase complex"/>
    <property type="evidence" value="ECO:0007669"/>
    <property type="project" value="InterPro"/>
</dbReference>
<dbReference type="Pfam" id="PF00703">
    <property type="entry name" value="Glyco_hydro_2"/>
    <property type="match status" value="1"/>
</dbReference>
<dbReference type="EC" id="3.2.1.23" evidence="3 8"/>
<evidence type="ECO:0000256" key="5">
    <source>
        <dbReference type="ARBA" id="ARBA00022801"/>
    </source>
</evidence>
<evidence type="ECO:0000256" key="1">
    <source>
        <dbReference type="ARBA" id="ARBA00001412"/>
    </source>
</evidence>
<evidence type="ECO:0000256" key="8">
    <source>
        <dbReference type="RuleBase" id="RU361154"/>
    </source>
</evidence>
<dbReference type="HOGENOM" id="CLU_002346_0_2_11"/>
<dbReference type="InterPro" id="IPR013783">
    <property type="entry name" value="Ig-like_fold"/>
</dbReference>
<dbReference type="EMBL" id="AEON01000002">
    <property type="protein sequence ID" value="EFT82659.1"/>
    <property type="molecule type" value="Genomic_DNA"/>
</dbReference>
<dbReference type="GO" id="GO:0004565">
    <property type="term" value="F:beta-galactosidase activity"/>
    <property type="evidence" value="ECO:0007669"/>
    <property type="project" value="UniProtKB-EC"/>
</dbReference>
<dbReference type="PROSITE" id="PS00719">
    <property type="entry name" value="GLYCOSYL_HYDROL_F2_1"/>
    <property type="match status" value="1"/>
</dbReference>
<dbReference type="Pfam" id="PF02836">
    <property type="entry name" value="Glyco_hydro_2_C"/>
    <property type="match status" value="1"/>
</dbReference>
<dbReference type="PROSITE" id="PS00608">
    <property type="entry name" value="GLYCOSYL_HYDROL_F2_2"/>
    <property type="match status" value="1"/>
</dbReference>
<evidence type="ECO:0000256" key="7">
    <source>
        <dbReference type="ARBA" id="ARBA00032230"/>
    </source>
</evidence>
<comment type="caution">
    <text evidence="10">The sequence shown here is derived from an EMBL/GenBank/DDBJ whole genome shotgun (WGS) entry which is preliminary data.</text>
</comment>
<dbReference type="InterPro" id="IPR004199">
    <property type="entry name" value="B-gal_small/dom_5"/>
</dbReference>
<dbReference type="GO" id="GO:0030246">
    <property type="term" value="F:carbohydrate binding"/>
    <property type="evidence" value="ECO:0007669"/>
    <property type="project" value="InterPro"/>
</dbReference>
<proteinExistence type="inferred from homology"/>
<dbReference type="InterPro" id="IPR023232">
    <property type="entry name" value="Glyco_hydro_2_AS"/>
</dbReference>
<dbReference type="Gene3D" id="2.60.40.10">
    <property type="entry name" value="Immunoglobulins"/>
    <property type="match status" value="2"/>
</dbReference>
<dbReference type="SUPFAM" id="SSF74650">
    <property type="entry name" value="Galactose mutarotase-like"/>
    <property type="match status" value="1"/>
</dbReference>
<reference evidence="10 11" key="1">
    <citation type="submission" date="2010-12" db="EMBL/GenBank/DDBJ databases">
        <authorList>
            <person name="Muzny D."/>
            <person name="Qin X."/>
            <person name="Buhay C."/>
            <person name="Dugan-Rocha S."/>
            <person name="Ding Y."/>
            <person name="Chen G."/>
            <person name="Hawes A."/>
            <person name="Holder M."/>
            <person name="Jhangiani S."/>
            <person name="Johnson A."/>
            <person name="Khan Z."/>
            <person name="Li Z."/>
            <person name="Liu W."/>
            <person name="Liu X."/>
            <person name="Perez L."/>
            <person name="Shen H."/>
            <person name="Wang Q."/>
            <person name="Watt J."/>
            <person name="Xi L."/>
            <person name="Xin Y."/>
            <person name="Zhou J."/>
            <person name="Deng J."/>
            <person name="Jiang H."/>
            <person name="Liu Y."/>
            <person name="Qu J."/>
            <person name="Song X.-Z."/>
            <person name="Zhang L."/>
            <person name="Villasana D."/>
            <person name="Johnson A."/>
            <person name="Liu J."/>
            <person name="Liyanage D."/>
            <person name="Lorensuhewa L."/>
            <person name="Robinson T."/>
            <person name="Song A."/>
            <person name="Song B.-B."/>
            <person name="Dinh H."/>
            <person name="Thornton R."/>
            <person name="Coyle M."/>
            <person name="Francisco L."/>
            <person name="Jackson L."/>
            <person name="Javaid M."/>
            <person name="Korchina V."/>
            <person name="Kovar C."/>
            <person name="Mata R."/>
            <person name="Mathew T."/>
            <person name="Ngo R."/>
            <person name="Nguyen L."/>
            <person name="Nguyen N."/>
            <person name="Okwuonu G."/>
            <person name="Ongeri F."/>
            <person name="Pham C."/>
            <person name="Simmons D."/>
            <person name="Wilczek-Boney K."/>
            <person name="Hale W."/>
            <person name="Jakkamsetti A."/>
            <person name="Pham P."/>
            <person name="Ruth R."/>
            <person name="San Lucas F."/>
            <person name="Warren J."/>
            <person name="Zhang J."/>
            <person name="Zhao Z."/>
            <person name="Zhou C."/>
            <person name="Zhu D."/>
            <person name="Lee S."/>
            <person name="Bess C."/>
            <person name="Blankenburg K."/>
            <person name="Forbes L."/>
            <person name="Fu Q."/>
            <person name="Gubbala S."/>
            <person name="Hirani K."/>
            <person name="Jayaseelan J.C."/>
            <person name="Lara F."/>
            <person name="Munidasa M."/>
            <person name="Palculict T."/>
            <person name="Patil S."/>
            <person name="Pu L.-L."/>
            <person name="Saada N."/>
            <person name="Tang L."/>
            <person name="Weissenberger G."/>
            <person name="Zhu Y."/>
            <person name="Hemphill L."/>
            <person name="Shang Y."/>
            <person name="Youmans B."/>
            <person name="Ayvaz T."/>
            <person name="Ross M."/>
            <person name="Santibanez J."/>
            <person name="Aqrawi P."/>
            <person name="Gross S."/>
            <person name="Joshi V."/>
            <person name="Fowler G."/>
            <person name="Nazareth L."/>
            <person name="Reid J."/>
            <person name="Worley K."/>
            <person name="Petrosino J."/>
            <person name="Highlander S."/>
            <person name="Gibbs R."/>
        </authorList>
    </citation>
    <scope>NUCLEOTIDE SEQUENCE [LARGE SCALE GENOMIC DNA]</scope>
    <source>
        <strain evidence="10 11">DSM 10105</strain>
    </source>
</reference>
<dbReference type="InterPro" id="IPR023230">
    <property type="entry name" value="Glyco_hydro_2_CS"/>
</dbReference>
<evidence type="ECO:0000256" key="6">
    <source>
        <dbReference type="ARBA" id="ARBA00023295"/>
    </source>
</evidence>
<comment type="similarity">
    <text evidence="2 8">Belongs to the glycosyl hydrolase 2 family.</text>
</comment>
<dbReference type="RefSeq" id="WP_006289687.1">
    <property type="nucleotide sequence ID" value="NZ_AP012333.1"/>
</dbReference>
<dbReference type="InterPro" id="IPR032312">
    <property type="entry name" value="LacZ_4"/>
</dbReference>
<dbReference type="InterPro" id="IPR036156">
    <property type="entry name" value="Beta-gal/glucu_dom_sf"/>
</dbReference>
<dbReference type="InterPro" id="IPR011013">
    <property type="entry name" value="Gal_mutarotase_sf_dom"/>
</dbReference>
<dbReference type="Gene3D" id="3.20.20.80">
    <property type="entry name" value="Glycosidases"/>
    <property type="match status" value="1"/>
</dbReference>
<evidence type="ECO:0000259" key="9">
    <source>
        <dbReference type="SMART" id="SM01038"/>
    </source>
</evidence>
<dbReference type="InterPro" id="IPR050347">
    <property type="entry name" value="Bact_Beta-galactosidase"/>
</dbReference>
<keyword evidence="11" id="KW-1185">Reference proteome</keyword>
<gene>
    <name evidence="10" type="ORF">HMPREF0620_1344</name>
</gene>
<feature type="domain" description="Beta galactosidase small chain/" evidence="9">
    <location>
        <begin position="780"/>
        <end position="1058"/>
    </location>
</feature>
<dbReference type="InterPro" id="IPR006101">
    <property type="entry name" value="Glyco_hydro_2"/>
</dbReference>
<name>E6K2V5_PARDN</name>
<dbReference type="Pfam" id="PF02837">
    <property type="entry name" value="Glyco_hydro_2_N"/>
    <property type="match status" value="1"/>
</dbReference>
<dbReference type="Gene3D" id="2.60.120.260">
    <property type="entry name" value="Galactose-binding domain-like"/>
    <property type="match status" value="1"/>
</dbReference>
<evidence type="ECO:0000256" key="3">
    <source>
        <dbReference type="ARBA" id="ARBA00012756"/>
    </source>
</evidence>
<dbReference type="Pfam" id="PF16353">
    <property type="entry name" value="LacZ_4"/>
    <property type="match status" value="1"/>
</dbReference>
<dbReference type="PRINTS" id="PR00132">
    <property type="entry name" value="GLHYDRLASE2"/>
</dbReference>
<accession>E6K2V5</accession>
<dbReference type="PANTHER" id="PTHR46323:SF2">
    <property type="entry name" value="BETA-GALACTOSIDASE"/>
    <property type="match status" value="1"/>
</dbReference>
<dbReference type="AlphaFoldDB" id="E6K2V5"/>
<dbReference type="Gene3D" id="2.70.98.10">
    <property type="match status" value="1"/>
</dbReference>
<dbReference type="InterPro" id="IPR006103">
    <property type="entry name" value="Glyco_hydro_2_cat"/>
</dbReference>
<evidence type="ECO:0000256" key="4">
    <source>
        <dbReference type="ARBA" id="ARBA00013303"/>
    </source>
</evidence>
<keyword evidence="5 8" id="KW-0378">Hydrolase</keyword>
<dbReference type="eggNOG" id="COG3250">
    <property type="taxonomic scope" value="Bacteria"/>
</dbReference>
<evidence type="ECO:0000313" key="11">
    <source>
        <dbReference type="Proteomes" id="UP000004946"/>
    </source>
</evidence>
<dbReference type="InterPro" id="IPR006104">
    <property type="entry name" value="Glyco_hydro_2_N"/>
</dbReference>
<dbReference type="InterPro" id="IPR008979">
    <property type="entry name" value="Galactose-bd-like_sf"/>
</dbReference>
<dbReference type="SMART" id="SM01038">
    <property type="entry name" value="Bgal_small_N"/>
    <property type="match status" value="1"/>
</dbReference>
<organism evidence="10 11">
    <name type="scientific">Parascardovia denticolens DSM 10105 = JCM 12538</name>
    <dbReference type="NCBI Taxonomy" id="864564"/>
    <lineage>
        <taxon>Bacteria</taxon>
        <taxon>Bacillati</taxon>
        <taxon>Actinomycetota</taxon>
        <taxon>Actinomycetes</taxon>
        <taxon>Bifidobacteriales</taxon>
        <taxon>Bifidobacteriaceae</taxon>
        <taxon>Parascardovia</taxon>
    </lineage>
</organism>
<sequence length="1060" mass="118724">MHIPTAATASSSWLTDPETYAVNRLPAHSDHFYTRGDDARVRSFPSDRANLSTGLPSLLIQSLASQWEVSIHSAQEINAAMDSAPAGSLPAFDFSGMKTIPIPSCLEMNGLLRPQYVNQQYPWDGHQDCLPPSIPMERNHVGLYRKTFALSPGLLRAMKEGPSDVTLTFHGVSTAFYVWLNGIFIGYAEDSYTPSEFSIASALREEESNTLIVACYEFSSASWLEDQDFWRLHGIFRDVQVAVHPSSHISDLVIKADYDPADGKGMLTAAASVTTVGGDPSTATATAQLFNGEGGSVWKAGGDSFRWSVDLPGITPWSGENPYLYTLVITLSDRDGNPVEQTVQRLGFRHFELDATDKIMKLNGKRIIFKGVNRHEFDAVRGRAVTEEDMLWDVRFLKAHNINAVRTSHYPNQSRWYELCDLYGIYLIDEANIETHGTWSSPGDVLTAETNVPASRPEWKGACLDRIASMIGRDRNHPSVLLWSLGNESYAGDVFQAMSDYAHRTDPGRPVHYEGVVWNRSYADISDVESRMYAKPWEIEDYLEKSPAKPFISCEYAHSMGNSTGNLDEYTALEKYDLYQGGFIWDYLDQALWQTLPDGRRRLTYGGDWDDRPSDYEFSCNGIVFADRTASPKAQEVKQLYSNVKINLESVGESVRLTVINDNLFTDLSDHGNYIRYDLLADGEVVASWKETVQLEARKRLSKTLDPVQAGLVDWTQIFSHSLAQELVLEATYCLGEETLWAHAGHEICFGQTLLARRKMRVGADEKASASVAIGRWNIGIAQDGKEALLSRVQGGIVSLKDHGREFITRTPRILTWRPMTDNDRGCSHGFERSVWFGAGRYAKVTSVETSRTEDGIRADYAYRLADPRHTRVTASYQVDSRLRVHLTLTFDGDEEDHPGQEEPTIPAFGLEWTLPSAYRHLRFYGLGPDETYRDRCHGGRLGIYQTDAEKDFAPYILPQETGNHEGVRWLEARDGNGRGLRVSSSALPFSASLLPYSSLEIENATHREDLPSGSGHVFLRTLAAQMGVGGDDSWMSPVHDQYQLDSRRRLVLDLVIETI</sequence>
<dbReference type="SUPFAM" id="SSF51445">
    <property type="entry name" value="(Trans)glycosidases"/>
    <property type="match status" value="1"/>
</dbReference>
<dbReference type="SUPFAM" id="SSF49303">
    <property type="entry name" value="beta-Galactosidase/glucuronidase domain"/>
    <property type="match status" value="2"/>
</dbReference>
<dbReference type="PANTHER" id="PTHR46323">
    <property type="entry name" value="BETA-GALACTOSIDASE"/>
    <property type="match status" value="1"/>
</dbReference>
<keyword evidence="6 8" id="KW-0326">Glycosidase</keyword>
<comment type="catalytic activity">
    <reaction evidence="1 8">
        <text>Hydrolysis of terminal non-reducing beta-D-galactose residues in beta-D-galactosides.</text>
        <dbReference type="EC" id="3.2.1.23"/>
    </reaction>
</comment>
<dbReference type="SUPFAM" id="SSF49785">
    <property type="entry name" value="Galactose-binding domain-like"/>
    <property type="match status" value="1"/>
</dbReference>
<dbReference type="InterPro" id="IPR014718">
    <property type="entry name" value="GH-type_carb-bd"/>
</dbReference>
<evidence type="ECO:0000256" key="2">
    <source>
        <dbReference type="ARBA" id="ARBA00007401"/>
    </source>
</evidence>
<evidence type="ECO:0000313" key="10">
    <source>
        <dbReference type="EMBL" id="EFT82659.1"/>
    </source>
</evidence>
<dbReference type="Pfam" id="PF02929">
    <property type="entry name" value="Bgal_small_N"/>
    <property type="match status" value="1"/>
</dbReference>
<dbReference type="Proteomes" id="UP000004946">
    <property type="component" value="Chromosome"/>
</dbReference>